<dbReference type="RefSeq" id="WP_188224715.1">
    <property type="nucleotide sequence ID" value="NZ_JACVXD010000015.1"/>
</dbReference>
<name>A0A8J6Q8N9_9FLAO</name>
<evidence type="ECO:0000313" key="1">
    <source>
        <dbReference type="EMBL" id="MBD0825423.1"/>
    </source>
</evidence>
<proteinExistence type="predicted"/>
<evidence type="ECO:0008006" key="3">
    <source>
        <dbReference type="Google" id="ProtNLM"/>
    </source>
</evidence>
<dbReference type="SUPFAM" id="SSF101898">
    <property type="entry name" value="NHL repeat"/>
    <property type="match status" value="1"/>
</dbReference>
<protein>
    <recommendedName>
        <fullName evidence="3">SMP-30/Gluconolactonase/LRE-like region domain-containing protein</fullName>
    </recommendedName>
</protein>
<dbReference type="EMBL" id="JACVXD010000015">
    <property type="protein sequence ID" value="MBD0825423.1"/>
    <property type="molecule type" value="Genomic_DNA"/>
</dbReference>
<reference evidence="1 2" key="1">
    <citation type="journal article" date="2018" name="J. Microbiol.">
        <title>Aestuariibaculum marinum sp. nov., a marine bacterium isolated from seawater in South Korea.</title>
        <authorList>
            <person name="Choi J."/>
            <person name="Lee D."/>
            <person name="Jang J.H."/>
            <person name="Cha S."/>
            <person name="Seo T."/>
        </authorList>
    </citation>
    <scope>NUCLEOTIDE SEQUENCE [LARGE SCALE GENOMIC DNA]</scope>
    <source>
        <strain evidence="1 2">IP7</strain>
    </source>
</reference>
<dbReference type="AlphaFoldDB" id="A0A8J6Q8N9"/>
<keyword evidence="2" id="KW-1185">Reference proteome</keyword>
<sequence length="343" mass="37241">MRAIQLFACGFMALTLTNCQTESVDGTSMDGYNSMASKLAKMSEKMKGHSVYVSSNTSGILSIFNINESLEMPSMKSLGLPYMDADGVEYDANRDAIYQVNRSDKALVALSNIAETMDGDAIMPTAMGPSTFENGRGSTLYNNKVVVVDDVTSGKLASYHVNEDVITDFRQYQVGFEVWDVHVNGKDLWAIEDVTSNLVYFENFHNAKSGDLMYTAKVAIEGLVRTHGLDYDAMTDTMVLTDIGSAGVADDGALVIIHDFSSKFMAAMDSGMLMMDDQIRIEGDMTELGNPVDVAVSPDKGAIFVAERAQQKLLIFEMPMSGGNYAPMYSTAVLGASSVTIDF</sequence>
<organism evidence="1 2">
    <name type="scientific">Aestuariibaculum marinum</name>
    <dbReference type="NCBI Taxonomy" id="2683592"/>
    <lineage>
        <taxon>Bacteria</taxon>
        <taxon>Pseudomonadati</taxon>
        <taxon>Bacteroidota</taxon>
        <taxon>Flavobacteriia</taxon>
        <taxon>Flavobacteriales</taxon>
        <taxon>Flavobacteriaceae</taxon>
    </lineage>
</organism>
<dbReference type="Proteomes" id="UP000621516">
    <property type="component" value="Unassembled WGS sequence"/>
</dbReference>
<accession>A0A8J6Q8N9</accession>
<comment type="caution">
    <text evidence="1">The sequence shown here is derived from an EMBL/GenBank/DDBJ whole genome shotgun (WGS) entry which is preliminary data.</text>
</comment>
<evidence type="ECO:0000313" key="2">
    <source>
        <dbReference type="Proteomes" id="UP000621516"/>
    </source>
</evidence>
<gene>
    <name evidence="1" type="ORF">ICJ85_15515</name>
</gene>